<dbReference type="Proteomes" id="UP000789405">
    <property type="component" value="Unassembled WGS sequence"/>
</dbReference>
<gene>
    <name evidence="1" type="ORF">DERYTH_LOCUS23531</name>
</gene>
<feature type="non-terminal residue" evidence="1">
    <location>
        <position position="1"/>
    </location>
</feature>
<proteinExistence type="predicted"/>
<dbReference type="AlphaFoldDB" id="A0A9N9P8Z8"/>
<comment type="caution">
    <text evidence="1">The sequence shown here is derived from an EMBL/GenBank/DDBJ whole genome shotgun (WGS) entry which is preliminary data.</text>
</comment>
<dbReference type="EMBL" id="CAJVPY010036246">
    <property type="protein sequence ID" value="CAG8801787.1"/>
    <property type="molecule type" value="Genomic_DNA"/>
</dbReference>
<evidence type="ECO:0000313" key="1">
    <source>
        <dbReference type="EMBL" id="CAG8801787.1"/>
    </source>
</evidence>
<feature type="non-terminal residue" evidence="1">
    <location>
        <position position="45"/>
    </location>
</feature>
<name>A0A9N9P8Z8_9GLOM</name>
<reference evidence="1" key="1">
    <citation type="submission" date="2021-06" db="EMBL/GenBank/DDBJ databases">
        <authorList>
            <person name="Kallberg Y."/>
            <person name="Tangrot J."/>
            <person name="Rosling A."/>
        </authorList>
    </citation>
    <scope>NUCLEOTIDE SEQUENCE</scope>
    <source>
        <strain evidence="1">MA453B</strain>
    </source>
</reference>
<sequence length="45" mass="5119">QIMVWIEECVLSVGVSGFKVEKRGLCICFSLLEREDSRDKSSIVE</sequence>
<accession>A0A9N9P8Z8</accession>
<organism evidence="1 2">
    <name type="scientific">Dentiscutata erythropus</name>
    <dbReference type="NCBI Taxonomy" id="1348616"/>
    <lineage>
        <taxon>Eukaryota</taxon>
        <taxon>Fungi</taxon>
        <taxon>Fungi incertae sedis</taxon>
        <taxon>Mucoromycota</taxon>
        <taxon>Glomeromycotina</taxon>
        <taxon>Glomeromycetes</taxon>
        <taxon>Diversisporales</taxon>
        <taxon>Gigasporaceae</taxon>
        <taxon>Dentiscutata</taxon>
    </lineage>
</organism>
<keyword evidence="2" id="KW-1185">Reference proteome</keyword>
<evidence type="ECO:0000313" key="2">
    <source>
        <dbReference type="Proteomes" id="UP000789405"/>
    </source>
</evidence>
<protein>
    <submittedName>
        <fullName evidence="1">14634_t:CDS:1</fullName>
    </submittedName>
</protein>